<keyword evidence="8" id="KW-0966">Cell projection</keyword>
<accession>A0A671RXE6</accession>
<keyword evidence="6" id="KW-0969">Cilium</keyword>
<dbReference type="SMART" id="SM00320">
    <property type="entry name" value="WD40"/>
    <property type="match status" value="2"/>
</dbReference>
<dbReference type="SUPFAM" id="SSF50978">
    <property type="entry name" value="WD40 repeat-like"/>
    <property type="match status" value="1"/>
</dbReference>
<dbReference type="InterPro" id="IPR036322">
    <property type="entry name" value="WD40_repeat_dom_sf"/>
</dbReference>
<evidence type="ECO:0000256" key="2">
    <source>
        <dbReference type="ARBA" id="ARBA00022490"/>
    </source>
</evidence>
<dbReference type="GO" id="GO:0005858">
    <property type="term" value="C:axonemal dynein complex"/>
    <property type="evidence" value="ECO:0007669"/>
    <property type="project" value="TreeGrafter"/>
</dbReference>
<dbReference type="GO" id="GO:0003341">
    <property type="term" value="P:cilium movement"/>
    <property type="evidence" value="ECO:0007669"/>
    <property type="project" value="TreeGrafter"/>
</dbReference>
<evidence type="ECO:0000256" key="5">
    <source>
        <dbReference type="ARBA" id="ARBA00022846"/>
    </source>
</evidence>
<evidence type="ECO:0000256" key="7">
    <source>
        <dbReference type="ARBA" id="ARBA00023212"/>
    </source>
</evidence>
<evidence type="ECO:0000256" key="6">
    <source>
        <dbReference type="ARBA" id="ARBA00023069"/>
    </source>
</evidence>
<dbReference type="InterPro" id="IPR001680">
    <property type="entry name" value="WD40_rpt"/>
</dbReference>
<evidence type="ECO:0000256" key="9">
    <source>
        <dbReference type="ARBA" id="ARBA00024190"/>
    </source>
</evidence>
<dbReference type="PANTHER" id="PTHR12442">
    <property type="entry name" value="DYNEIN INTERMEDIATE CHAIN"/>
    <property type="match status" value="1"/>
</dbReference>
<dbReference type="GO" id="GO:0120293">
    <property type="term" value="C:dynein axonemal particle"/>
    <property type="evidence" value="ECO:0007669"/>
    <property type="project" value="UniProtKB-SubCell"/>
</dbReference>
<dbReference type="Ensembl" id="ENSSANT00000093519.1">
    <property type="protein sequence ID" value="ENSSANP00000088012.1"/>
    <property type="gene ID" value="ENSSANG00000043568.1"/>
</dbReference>
<organism evidence="12 13">
    <name type="scientific">Sinocyclocheilus anshuiensis</name>
    <dbReference type="NCBI Taxonomy" id="1608454"/>
    <lineage>
        <taxon>Eukaryota</taxon>
        <taxon>Metazoa</taxon>
        <taxon>Chordata</taxon>
        <taxon>Craniata</taxon>
        <taxon>Vertebrata</taxon>
        <taxon>Euteleostomi</taxon>
        <taxon>Actinopterygii</taxon>
        <taxon>Neopterygii</taxon>
        <taxon>Teleostei</taxon>
        <taxon>Ostariophysi</taxon>
        <taxon>Cypriniformes</taxon>
        <taxon>Cyprinidae</taxon>
        <taxon>Cyprininae</taxon>
        <taxon>Sinocyclocheilus</taxon>
    </lineage>
</organism>
<evidence type="ECO:0000256" key="4">
    <source>
        <dbReference type="ARBA" id="ARBA00022737"/>
    </source>
</evidence>
<evidence type="ECO:0000256" key="10">
    <source>
        <dbReference type="ARBA" id="ARBA00040002"/>
    </source>
</evidence>
<reference evidence="12" key="1">
    <citation type="submission" date="2025-05" db="UniProtKB">
        <authorList>
            <consortium name="Ensembl"/>
        </authorList>
    </citation>
    <scope>IDENTIFICATION</scope>
</reference>
<keyword evidence="2" id="KW-0963">Cytoplasm</keyword>
<keyword evidence="7" id="KW-0206">Cytoskeleton</keyword>
<dbReference type="Proteomes" id="UP000472260">
    <property type="component" value="Unassembled WGS sequence"/>
</dbReference>
<dbReference type="AlphaFoldDB" id="A0A671RXE6"/>
<dbReference type="Ensembl" id="ENSSANT00000093523.1">
    <property type="protein sequence ID" value="ENSSANP00000088016.1"/>
    <property type="gene ID" value="ENSSANG00000043571.1"/>
</dbReference>
<keyword evidence="4" id="KW-0677">Repeat</keyword>
<proteinExistence type="predicted"/>
<dbReference type="InterPro" id="IPR050687">
    <property type="entry name" value="Dynein_IC"/>
</dbReference>
<evidence type="ECO:0000256" key="3">
    <source>
        <dbReference type="ARBA" id="ARBA00022574"/>
    </source>
</evidence>
<evidence type="ECO:0000256" key="11">
    <source>
        <dbReference type="ARBA" id="ARBA00041557"/>
    </source>
</evidence>
<dbReference type="GO" id="GO:0045503">
    <property type="term" value="F:dynein light chain binding"/>
    <property type="evidence" value="ECO:0007669"/>
    <property type="project" value="TreeGrafter"/>
</dbReference>
<dbReference type="InterPro" id="IPR015943">
    <property type="entry name" value="WD40/YVTN_repeat-like_dom_sf"/>
</dbReference>
<keyword evidence="5" id="KW-0282">Flagellum</keyword>
<comment type="subcellular location">
    <subcellularLocation>
        <location evidence="1">Cytoplasm</location>
        <location evidence="1">Cytoskeleton</location>
        <location evidence="1">Flagellum axoneme</location>
    </subcellularLocation>
    <subcellularLocation>
        <location evidence="9">Dynein axonemal particle</location>
    </subcellularLocation>
</comment>
<protein>
    <recommendedName>
        <fullName evidence="10">Dynein axonemal intermediate chain 4</fullName>
    </recommendedName>
    <alternativeName>
        <fullName evidence="11">WD repeat-containing protein 78</fullName>
    </alternativeName>
</protein>
<evidence type="ECO:0000256" key="1">
    <source>
        <dbReference type="ARBA" id="ARBA00004611"/>
    </source>
</evidence>
<dbReference type="PANTHER" id="PTHR12442:SF12">
    <property type="entry name" value="DYNEIN AXONEMAL INTERMEDIATE CHAIN 4"/>
    <property type="match status" value="1"/>
</dbReference>
<sequence length="190" mass="20649">MPILRLVNIRQDSKIYLAGTEEGHNVIETFFSFSSIHSAPSPMGPVYKVTWSLFCPDILLSCSSDWTIYLWRQDLPKPVLGFTSGQKVVFDIMWSPHCATVFGAVSEGKVEIWDLRVSSLDLTIVSMTSPGVNPTALLFTPETDCVLVGDSEGQVTVNKLKNLPAGGSTQDVIRSTLSSQHTLGKTDGGA</sequence>
<keyword evidence="13" id="KW-1185">Reference proteome</keyword>
<evidence type="ECO:0000256" key="8">
    <source>
        <dbReference type="ARBA" id="ARBA00023273"/>
    </source>
</evidence>
<name>A0A671RXE6_9TELE</name>
<evidence type="ECO:0000313" key="12">
    <source>
        <dbReference type="Ensembl" id="ENSSANP00000088016.1"/>
    </source>
</evidence>
<evidence type="ECO:0000313" key="13">
    <source>
        <dbReference type="Proteomes" id="UP000472260"/>
    </source>
</evidence>
<dbReference type="Gene3D" id="2.130.10.10">
    <property type="entry name" value="YVTN repeat-like/Quinoprotein amine dehydrogenase"/>
    <property type="match status" value="1"/>
</dbReference>
<dbReference type="GO" id="GO:0045504">
    <property type="term" value="F:dynein heavy chain binding"/>
    <property type="evidence" value="ECO:0007669"/>
    <property type="project" value="TreeGrafter"/>
</dbReference>
<keyword evidence="3" id="KW-0853">WD repeat</keyword>